<evidence type="ECO:0000256" key="5">
    <source>
        <dbReference type="ARBA" id="ARBA00023002"/>
    </source>
</evidence>
<proteinExistence type="evidence at transcript level"/>
<accession>A0A1P8NTL0</accession>
<dbReference type="Gene3D" id="1.10.1200.10">
    <property type="entry name" value="ACP-like"/>
    <property type="match status" value="1"/>
</dbReference>
<dbReference type="InterPro" id="IPR042104">
    <property type="entry name" value="PKS_dehydratase_sf"/>
</dbReference>
<dbReference type="Gene3D" id="3.40.50.150">
    <property type="entry name" value="Vaccinia Virus protein VP39"/>
    <property type="match status" value="1"/>
</dbReference>
<dbReference type="InterPro" id="IPR049900">
    <property type="entry name" value="PKS_mFAS_DH"/>
</dbReference>
<dbReference type="GO" id="GO:0031177">
    <property type="term" value="F:phosphopantetheine binding"/>
    <property type="evidence" value="ECO:0007669"/>
    <property type="project" value="InterPro"/>
</dbReference>
<dbReference type="InterPro" id="IPR016036">
    <property type="entry name" value="Malonyl_transacylase_ACP-bd"/>
</dbReference>
<dbReference type="InterPro" id="IPR036291">
    <property type="entry name" value="NAD(P)-bd_dom_sf"/>
</dbReference>
<dbReference type="Pfam" id="PF00109">
    <property type="entry name" value="ketoacyl-synt"/>
    <property type="match status" value="1"/>
</dbReference>
<dbReference type="Pfam" id="PF00107">
    <property type="entry name" value="ADH_zinc_N"/>
    <property type="match status" value="1"/>
</dbReference>
<dbReference type="InterPro" id="IPR014030">
    <property type="entry name" value="Ketoacyl_synth_N"/>
</dbReference>
<feature type="active site" description="Proton acceptor; for dehydratase activity" evidence="8">
    <location>
        <position position="934"/>
    </location>
</feature>
<dbReference type="Gene3D" id="3.40.366.10">
    <property type="entry name" value="Malonyl-Coenzyme A Acyl Carrier Protein, domain 2"/>
    <property type="match status" value="1"/>
</dbReference>
<dbReference type="InterPro" id="IPR013149">
    <property type="entry name" value="ADH-like_C"/>
</dbReference>
<feature type="region of interest" description="C-terminal hotdog fold" evidence="8">
    <location>
        <begin position="1044"/>
        <end position="1192"/>
    </location>
</feature>
<evidence type="ECO:0000256" key="4">
    <source>
        <dbReference type="ARBA" id="ARBA00022857"/>
    </source>
</evidence>
<dbReference type="InterPro" id="IPR020841">
    <property type="entry name" value="PKS_Beta-ketoAc_synthase_dom"/>
</dbReference>
<dbReference type="InterPro" id="IPR011032">
    <property type="entry name" value="GroES-like_sf"/>
</dbReference>
<dbReference type="SUPFAM" id="SSF52151">
    <property type="entry name" value="FabD/lysophospholipase-like"/>
    <property type="match status" value="1"/>
</dbReference>
<dbReference type="InterPro" id="IPR036736">
    <property type="entry name" value="ACP-like_sf"/>
</dbReference>
<feature type="region of interest" description="N-terminal hotdog fold" evidence="8">
    <location>
        <begin position="902"/>
        <end position="1031"/>
    </location>
</feature>
<dbReference type="InterPro" id="IPR057326">
    <property type="entry name" value="KR_dom"/>
</dbReference>
<dbReference type="CDD" id="cd05274">
    <property type="entry name" value="KR_FAS_SDR_x"/>
    <property type="match status" value="1"/>
</dbReference>
<keyword evidence="4" id="KW-0521">NADP</keyword>
<evidence type="ECO:0000256" key="2">
    <source>
        <dbReference type="ARBA" id="ARBA00022553"/>
    </source>
</evidence>
<dbReference type="Pfam" id="PF08659">
    <property type="entry name" value="KR"/>
    <property type="match status" value="1"/>
</dbReference>
<dbReference type="SMART" id="SM00829">
    <property type="entry name" value="PKS_ER"/>
    <property type="match status" value="1"/>
</dbReference>
<dbReference type="GO" id="GO:0004312">
    <property type="term" value="F:fatty acid synthase activity"/>
    <property type="evidence" value="ECO:0007669"/>
    <property type="project" value="TreeGrafter"/>
</dbReference>
<dbReference type="InterPro" id="IPR009081">
    <property type="entry name" value="PP-bd_ACP"/>
</dbReference>
<sequence>MACRLPGGIESPQDLWDLLLCKGDARTRVPESRYNASAFHWPSKKPGHVISEHGYFLNDTVDLGGLDASVFPMPRSELEVLDPQQRLLFEVTKESFDDAGEVEWRGSNTGVFVGSFGNEWYDVVQKESQRHGTYHISHSYDFALSNRVSYELDLHGPSLTIRTACSSSLVALSQACAAISNGDCPSAIVGGTSIIIAPSLTIDESNQGALSPDGSCKTFSSDADGYGRGEGIVALYIKPLSDALRDGNPIRAVLAGTATNCDGKTPGFTVPSADAQEALIRHTYRIAGIPECDIRKTGFFECHGTGTQRGDTIETSAITRVFSGTDFLHIGSVKPNLGHGEGASGLTAVLKAVLSLENQTILPNIKCLPLNPNIPFDKSGLIVPQEPISWPEGREKRISINSFGIGGANAHAIIESPATWSQYSAHVNKTANKAKSAGAHHLLLYSAQSAYSIDRMTEQYAALLEDSQNARKISDLAYTLARRRQHLSIRSFTVRTRDSPGVTFPPQQHKGDVSVVMVFTGQGSQWPQMGRELLRTNDVFKTTIQSLDKELQTLGSLSPDWKLEDEILKPSRTSRVNEAEFAQPLCAALQIALLHMFDSVGVKPAAVVGHSSGEIAAAYAAKAITAREAILIAYLRGLVSKSQTKPGAMAALGMSFKEAEKFLVPGVVVGCDNSPNSVTISGDTSQVQTVLNEIKQASPAVLTSTLKVERAYHSHHMVEVGGEYYDRMVDAEVVGNSPAIPFFSSVLGGSMMSSGGSETSANHVLGPEYWRKNLEQPVLFNAAASSLLDSMSSTSDNLVLLEIGPHAALAGPLRQILAAHPNSAGALTPHIATMTRHRNSSESFLTAVGKLWAHGANIDFKALIPEGKCLPNLPRYPWNHQRSFWSESRVAREWRFREHSYHDLLGARVAESSGIEPVWRNVLHLENAPWIRDHKIKDDIVFPFAGFVAMAAEAARQVSGIQEAVELRHVVVSTALVVYDHVPTELVTTLRRHRLTDVLDSHWWEFTVTAHNGHVWTKHCFGEVRAVQDFPVEDAHVPDIANTPHKVDIRQWYDRVSRGGLRYGPHFQTMKELKTSATGPKGLGVTEVERAWPANETKQYHLHPVILDTFLQVAGVAAHHGFTHAYRQAIPSSAEYLALKRSTATHFTIAASCDFGNGKYLGHGSGVAGPESMPCLKVLGAQLTPLDSSEDDMSDEVAINTARSEWVPHIDLIAFDALVTPIRDNSPYFDTLDELGKLAIEICRRRSLNVNLDSLGGHLQNYVQWLNEHEYRSMKDLDDETLSSTVDNISASLSNGPAAPISSAISKVCAHVSSVLSEQTGALGALYSSDTMNNFLRSLNGHDISGFLTCLSQNKPDLCILELGAGLGPMINGTHQRKHSADQMPFSQYVYTEKSSGLLHSAQRNFQQQEQQQHKIEFTVLDISKDPKDQGFHDRRFDVIIAGGAIQWSGAAQQSLSNVCKLLNENGHFLFQQSRSDLTWAGFVQGVVPSWWNHSTDSASNIELDTMRWDNCLKMAGFGGITGAVPDAPEPYHFNTMMIARPQPHNPKLEKKEVTLLHGQKGVLGLEAIIKALEAQGWSVSYCTIKDLPTPGQDIISLLDSEEPFLETMDEESLGQLQQFVMHANDSRCGIFWVTEPTQMNCVDPRYAPVIGLARSLRVELGIDFATCEIEHMSSPKGVLAMTDAFARFHARSIDAKPDYEFASSNGLTRVHRILPCALEDDSQAIEKPATDRTAIRIDRLGRLDSLNLVTRPKSILEENELEIEVHAVALNFRDVLEAMGHIECADPDRIAATEASGIIRRVGHKVTNFSVGDRVMAIGRGACSTELVTSELLCAKMPDDLDFVHAASLPIVFVTAIYSLIEIGRLSQGQTVLIHSGCGGVGLAAIQIAQMIGADIYTTVGSEQKAKYLVDTLNIPRNRIFSSRSPSFLEDILRETGGKGVDLALNSLSGELLHATWHCIAKWGTMVEIGKIDLLGSGKLDMGVFLKNRSYTCFDLRQLIEDRPLVVSRTLRSLTTYYEQKFIKPIALAQVSSLSSARDYQDALRYMQQGNHIGKIIMTMRSANGELELRDVGVVPKFAVALDPLASYLLIGGFGGLGRSVCIWMVQHGARHLTLLSRSIDCGSPQELDFVHLLSSMGCTTRLVRGSVSDAADVARVVSKSSKQLKGVIHMAMVLRDRSFDRMSFDDWNSTMAPKVTGAWNLHKHLGTDLDFFILFSSLSGLLGQPGQANYAAANTFLDSFAQYRNGIGLPCTSLDIGAVEGVGYLSQNQSLLNKMRGTGWHTVKEEQVLEALNAAVASCVRSTSQGHQQTENSWLPVVERNKLLIGISPDDSANGTDHGTRLQRDIRLAAFSNARYRKTTTDASNSKDDQLRRLLSDAKSNPRVLATLETTKMLTEEIGRRLFSLLLKPDEEPDPRMGLAELGLDSLVAVELRAWCKRVLGVDISVLEMMAMGTLEALGKKISKTLADMYGSID</sequence>
<dbReference type="InterPro" id="IPR032821">
    <property type="entry name" value="PKS_assoc"/>
</dbReference>
<dbReference type="Pfam" id="PF14765">
    <property type="entry name" value="PS-DH"/>
    <property type="match status" value="1"/>
</dbReference>
<keyword evidence="1" id="KW-0596">Phosphopantetheine</keyword>
<dbReference type="PROSITE" id="PS52019">
    <property type="entry name" value="PKS_MFAS_DH"/>
    <property type="match status" value="1"/>
</dbReference>
<dbReference type="GO" id="GO:0016491">
    <property type="term" value="F:oxidoreductase activity"/>
    <property type="evidence" value="ECO:0007669"/>
    <property type="project" value="UniProtKB-KW"/>
</dbReference>
<dbReference type="Pfam" id="PF00698">
    <property type="entry name" value="Acyl_transf_1"/>
    <property type="match status" value="1"/>
</dbReference>
<feature type="domain" description="Carrier" evidence="9">
    <location>
        <begin position="2391"/>
        <end position="2468"/>
    </location>
</feature>
<keyword evidence="3" id="KW-0808">Transferase</keyword>
<dbReference type="InterPro" id="IPR014031">
    <property type="entry name" value="Ketoacyl_synth_C"/>
</dbReference>
<dbReference type="InterPro" id="IPR029063">
    <property type="entry name" value="SAM-dependent_MTases_sf"/>
</dbReference>
<dbReference type="GO" id="GO:1901336">
    <property type="term" value="P:lactone biosynthetic process"/>
    <property type="evidence" value="ECO:0007669"/>
    <property type="project" value="UniProtKB-ARBA"/>
</dbReference>
<dbReference type="InterPro" id="IPR049551">
    <property type="entry name" value="PKS_DH_C"/>
</dbReference>
<evidence type="ECO:0000256" key="8">
    <source>
        <dbReference type="PROSITE-ProRule" id="PRU01363"/>
    </source>
</evidence>
<protein>
    <submittedName>
        <fullName evidence="12">Polyketide synthase</fullName>
    </submittedName>
</protein>
<dbReference type="InterPro" id="IPR016039">
    <property type="entry name" value="Thiolase-like"/>
</dbReference>
<dbReference type="InterPro" id="IPR020807">
    <property type="entry name" value="PKS_DH"/>
</dbReference>
<dbReference type="SUPFAM" id="SSF50129">
    <property type="entry name" value="GroES-like"/>
    <property type="match status" value="1"/>
</dbReference>
<dbReference type="InterPro" id="IPR049552">
    <property type="entry name" value="PKS_DH_N"/>
</dbReference>
<dbReference type="InterPro" id="IPR013217">
    <property type="entry name" value="Methyltransf_12"/>
</dbReference>
<dbReference type="InterPro" id="IPR013968">
    <property type="entry name" value="PKS_KR"/>
</dbReference>
<dbReference type="PANTHER" id="PTHR43775:SF28">
    <property type="entry name" value="SYNTHASE, PUTATIVE-RELATED"/>
    <property type="match status" value="1"/>
</dbReference>
<gene>
    <name evidence="12" type="primary">pks31</name>
</gene>
<feature type="domain" description="Ketosynthase family 3 (KS3)" evidence="10">
    <location>
        <begin position="1"/>
        <end position="416"/>
    </location>
</feature>
<dbReference type="CDD" id="cd05195">
    <property type="entry name" value="enoyl_red"/>
    <property type="match status" value="1"/>
</dbReference>
<dbReference type="SUPFAM" id="SSF53335">
    <property type="entry name" value="S-adenosyl-L-methionine-dependent methyltransferases"/>
    <property type="match status" value="1"/>
</dbReference>
<dbReference type="Gene3D" id="3.40.50.720">
    <property type="entry name" value="NAD(P)-binding Rossmann-like Domain"/>
    <property type="match status" value="1"/>
</dbReference>
<dbReference type="CDD" id="cd00833">
    <property type="entry name" value="PKS"/>
    <property type="match status" value="1"/>
</dbReference>
<evidence type="ECO:0000256" key="6">
    <source>
        <dbReference type="ARBA" id="ARBA00023268"/>
    </source>
</evidence>
<feature type="domain" description="PKS/mFAS DH" evidence="11">
    <location>
        <begin position="902"/>
        <end position="1192"/>
    </location>
</feature>
<dbReference type="SUPFAM" id="SSF51735">
    <property type="entry name" value="NAD(P)-binding Rossmann-fold domains"/>
    <property type="match status" value="2"/>
</dbReference>
<dbReference type="Pfam" id="PF16197">
    <property type="entry name" value="KAsynt_C_assoc"/>
    <property type="match status" value="1"/>
</dbReference>
<dbReference type="SUPFAM" id="SSF53901">
    <property type="entry name" value="Thiolase-like"/>
    <property type="match status" value="1"/>
</dbReference>
<dbReference type="InterPro" id="IPR050091">
    <property type="entry name" value="PKS_NRPS_Biosynth_Enz"/>
</dbReference>
<dbReference type="SMART" id="SM00822">
    <property type="entry name" value="PKS_KR"/>
    <property type="match status" value="1"/>
</dbReference>
<dbReference type="InterPro" id="IPR013154">
    <property type="entry name" value="ADH-like_N"/>
</dbReference>
<evidence type="ECO:0000313" key="12">
    <source>
        <dbReference type="EMBL" id="APX44002.1"/>
    </source>
</evidence>
<dbReference type="Gene3D" id="3.90.180.10">
    <property type="entry name" value="Medium-chain alcohol dehydrogenases, catalytic domain"/>
    <property type="match status" value="1"/>
</dbReference>
<organism evidence="12">
    <name type="scientific">Pestalotiopsis microspora</name>
    <dbReference type="NCBI Taxonomy" id="85828"/>
    <lineage>
        <taxon>Eukaryota</taxon>
        <taxon>Fungi</taxon>
        <taxon>Dikarya</taxon>
        <taxon>Ascomycota</taxon>
        <taxon>Pezizomycotina</taxon>
        <taxon>Sordariomycetes</taxon>
        <taxon>Xylariomycetidae</taxon>
        <taxon>Amphisphaeriales</taxon>
        <taxon>Sporocadaceae</taxon>
        <taxon>Pestalotiopsis</taxon>
    </lineage>
</organism>
<dbReference type="GO" id="GO:0044550">
    <property type="term" value="P:secondary metabolite biosynthetic process"/>
    <property type="evidence" value="ECO:0007669"/>
    <property type="project" value="TreeGrafter"/>
</dbReference>
<dbReference type="PANTHER" id="PTHR43775">
    <property type="entry name" value="FATTY ACID SYNTHASE"/>
    <property type="match status" value="1"/>
</dbReference>
<dbReference type="InterPro" id="IPR016035">
    <property type="entry name" value="Acyl_Trfase/lysoPLipase"/>
</dbReference>
<dbReference type="SMART" id="SM00827">
    <property type="entry name" value="PKS_AT"/>
    <property type="match status" value="1"/>
</dbReference>
<keyword evidence="7" id="KW-0012">Acyltransferase</keyword>
<evidence type="ECO:0000259" key="10">
    <source>
        <dbReference type="PROSITE" id="PS52004"/>
    </source>
</evidence>
<dbReference type="InterPro" id="IPR014043">
    <property type="entry name" value="Acyl_transferase_dom"/>
</dbReference>
<dbReference type="GO" id="GO:0006633">
    <property type="term" value="P:fatty acid biosynthetic process"/>
    <property type="evidence" value="ECO:0007669"/>
    <property type="project" value="TreeGrafter"/>
</dbReference>
<dbReference type="PROSITE" id="PS52004">
    <property type="entry name" value="KS3_2"/>
    <property type="match status" value="1"/>
</dbReference>
<dbReference type="InterPro" id="IPR020806">
    <property type="entry name" value="PKS_PP-bd"/>
</dbReference>
<dbReference type="Pfam" id="PF21089">
    <property type="entry name" value="PKS_DH_N"/>
    <property type="match status" value="1"/>
</dbReference>
<evidence type="ECO:0000256" key="3">
    <source>
        <dbReference type="ARBA" id="ARBA00022679"/>
    </source>
</evidence>
<dbReference type="Pfam" id="PF23114">
    <property type="entry name" value="NAD-bd_HRPKS_sdrA"/>
    <property type="match status" value="1"/>
</dbReference>
<dbReference type="SMART" id="SM00825">
    <property type="entry name" value="PKS_KS"/>
    <property type="match status" value="1"/>
</dbReference>
<dbReference type="Gene3D" id="3.10.129.110">
    <property type="entry name" value="Polyketide synthase dehydratase"/>
    <property type="match status" value="1"/>
</dbReference>
<dbReference type="CDD" id="cd02440">
    <property type="entry name" value="AdoMet_MTases"/>
    <property type="match status" value="1"/>
</dbReference>
<dbReference type="FunFam" id="3.40.50.720:FF:000209">
    <property type="entry name" value="Polyketide synthase Pks12"/>
    <property type="match status" value="1"/>
</dbReference>
<evidence type="ECO:0000259" key="11">
    <source>
        <dbReference type="PROSITE" id="PS52019"/>
    </source>
</evidence>
<dbReference type="InterPro" id="IPR056501">
    <property type="entry name" value="NAD-bd_HRPKS_sdrA"/>
</dbReference>
<keyword evidence="6" id="KW-0511">Multifunctional enzyme</keyword>
<keyword evidence="2" id="KW-0597">Phosphoprotein</keyword>
<dbReference type="Pfam" id="PF08242">
    <property type="entry name" value="Methyltransf_12"/>
    <property type="match status" value="1"/>
</dbReference>
<evidence type="ECO:0000256" key="1">
    <source>
        <dbReference type="ARBA" id="ARBA00022450"/>
    </source>
</evidence>
<dbReference type="Pfam" id="PF00550">
    <property type="entry name" value="PP-binding"/>
    <property type="match status" value="1"/>
</dbReference>
<dbReference type="Pfam" id="PF02801">
    <property type="entry name" value="Ketoacyl-synt_C"/>
    <property type="match status" value="1"/>
</dbReference>
<dbReference type="Gene3D" id="3.40.47.10">
    <property type="match status" value="1"/>
</dbReference>
<dbReference type="Pfam" id="PF08240">
    <property type="entry name" value="ADH_N"/>
    <property type="match status" value="1"/>
</dbReference>
<dbReference type="EMBL" id="KX190813">
    <property type="protein sequence ID" value="APX44002.1"/>
    <property type="molecule type" value="mRNA"/>
</dbReference>
<dbReference type="SUPFAM" id="SSF55048">
    <property type="entry name" value="Probable ACP-binding domain of malonyl-CoA ACP transacylase"/>
    <property type="match status" value="1"/>
</dbReference>
<reference evidence="12" key="1">
    <citation type="submission" date="2016-05" db="EMBL/GenBank/DDBJ databases">
        <authorList>
            <person name="Lavstsen T."/>
            <person name="Jespersen J.S."/>
        </authorList>
    </citation>
    <scope>NUCLEOTIDE SEQUENCE</scope>
    <source>
        <strain evidence="12">NK17</strain>
    </source>
</reference>
<dbReference type="PROSITE" id="PS50075">
    <property type="entry name" value="CARRIER"/>
    <property type="match status" value="1"/>
</dbReference>
<dbReference type="InterPro" id="IPR020843">
    <property type="entry name" value="ER"/>
</dbReference>
<evidence type="ECO:0000259" key="9">
    <source>
        <dbReference type="PROSITE" id="PS50075"/>
    </source>
</evidence>
<name>A0A1P8NTL0_PESMI</name>
<dbReference type="SMART" id="SM00823">
    <property type="entry name" value="PKS_PP"/>
    <property type="match status" value="1"/>
</dbReference>
<keyword evidence="5" id="KW-0560">Oxidoreductase</keyword>
<dbReference type="SMART" id="SM00826">
    <property type="entry name" value="PKS_DH"/>
    <property type="match status" value="1"/>
</dbReference>
<feature type="active site" description="Proton donor; for dehydratase activity" evidence="8">
    <location>
        <position position="1108"/>
    </location>
</feature>
<dbReference type="InterPro" id="IPR001227">
    <property type="entry name" value="Ac_transferase_dom_sf"/>
</dbReference>
<dbReference type="SUPFAM" id="SSF47336">
    <property type="entry name" value="ACP-like"/>
    <property type="match status" value="1"/>
</dbReference>
<evidence type="ECO:0000256" key="7">
    <source>
        <dbReference type="ARBA" id="ARBA00023315"/>
    </source>
</evidence>